<evidence type="ECO:0000256" key="10">
    <source>
        <dbReference type="SAM" id="SignalP"/>
    </source>
</evidence>
<dbReference type="PRINTS" id="PR00722">
    <property type="entry name" value="CHYMOTRYPSIN"/>
</dbReference>
<keyword evidence="8" id="KW-1015">Disulfide bond</keyword>
<keyword evidence="4 9" id="KW-0645">Protease</keyword>
<protein>
    <recommendedName>
        <fullName evidence="11">Peptidase S1 domain-containing protein</fullName>
    </recommendedName>
</protein>
<dbReference type="Gene3D" id="2.40.10.10">
    <property type="entry name" value="Trypsin-like serine proteases"/>
    <property type="match status" value="3"/>
</dbReference>
<comment type="caution">
    <text evidence="12">The sequence shown here is derived from an EMBL/GenBank/DDBJ whole genome shotgun (WGS) entry which is preliminary data.</text>
</comment>
<keyword evidence="3" id="KW-0964">Secreted</keyword>
<dbReference type="AlphaFoldDB" id="A0A0L0CER1"/>
<feature type="signal peptide" evidence="10">
    <location>
        <begin position="1"/>
        <end position="19"/>
    </location>
</feature>
<dbReference type="PROSITE" id="PS50240">
    <property type="entry name" value="TRYPSIN_DOM"/>
    <property type="match status" value="3"/>
</dbReference>
<evidence type="ECO:0000256" key="8">
    <source>
        <dbReference type="ARBA" id="ARBA00023157"/>
    </source>
</evidence>
<dbReference type="InterPro" id="IPR009003">
    <property type="entry name" value="Peptidase_S1_PA"/>
</dbReference>
<feature type="domain" description="Peptidase S1" evidence="11">
    <location>
        <begin position="540"/>
        <end position="772"/>
    </location>
</feature>
<dbReference type="CDD" id="cd00190">
    <property type="entry name" value="Tryp_SPc"/>
    <property type="match status" value="3"/>
</dbReference>
<evidence type="ECO:0000259" key="11">
    <source>
        <dbReference type="PROSITE" id="PS50240"/>
    </source>
</evidence>
<feature type="domain" description="Peptidase S1" evidence="11">
    <location>
        <begin position="25"/>
        <end position="257"/>
    </location>
</feature>
<feature type="chain" id="PRO_5005535964" description="Peptidase S1 domain-containing protein" evidence="10">
    <location>
        <begin position="20"/>
        <end position="772"/>
    </location>
</feature>
<organism evidence="12 13">
    <name type="scientific">Lucilia cuprina</name>
    <name type="common">Green bottle fly</name>
    <name type="synonym">Australian sheep blowfly</name>
    <dbReference type="NCBI Taxonomy" id="7375"/>
    <lineage>
        <taxon>Eukaryota</taxon>
        <taxon>Metazoa</taxon>
        <taxon>Ecdysozoa</taxon>
        <taxon>Arthropoda</taxon>
        <taxon>Hexapoda</taxon>
        <taxon>Insecta</taxon>
        <taxon>Pterygota</taxon>
        <taxon>Neoptera</taxon>
        <taxon>Endopterygota</taxon>
        <taxon>Diptera</taxon>
        <taxon>Brachycera</taxon>
        <taxon>Muscomorpha</taxon>
        <taxon>Oestroidea</taxon>
        <taxon>Calliphoridae</taxon>
        <taxon>Luciliinae</taxon>
        <taxon>Lucilia</taxon>
    </lineage>
</organism>
<dbReference type="InterPro" id="IPR001314">
    <property type="entry name" value="Peptidase_S1A"/>
</dbReference>
<keyword evidence="7" id="KW-0865">Zymogen</keyword>
<dbReference type="InterPro" id="IPR050430">
    <property type="entry name" value="Peptidase_S1"/>
</dbReference>
<dbReference type="PROSITE" id="PS00134">
    <property type="entry name" value="TRYPSIN_HIS"/>
    <property type="match status" value="3"/>
</dbReference>
<keyword evidence="6 9" id="KW-0720">Serine protease</keyword>
<sequence length="772" mass="82595">MWFKYTLVALIALIGSVSCLPESRVVNGTASDITKYPFVVSLRSASGSHSCGASIIAPRWILTAAHCVSGRTASQMSVQYGTTKISANGTNIASVKRVIMHEGYAPAKSYANDIALLELQNSLVFNYKTIAPVTLPDSYFEVPQTKEGAPGVLAGWGLNATGGYIQSHLQEVNLKIYSDDECKSRHNGATNSDQICGGVDEGGKGQCSGDSGGPLFHNGSIQLGIVSWSVKPCTVAPYPGVYTKVSHYIDWIYNHILTGRVDKMWFKFTLVALIALLGSASCFPDGRVVNGTASDVTKFPFIVSLRGSTGSHSCGGSIIAPRWILTAAHCVDGRTEKDITVQYGTTRINSFGENVVSVKRIVMHEGYDVSKSYANDVALLELSRSVVYNYKTIAPVGLPDSFFEIPQNSKGAPGVLAGWGRDATGGYIQSVLQEVDLKIYSDKECNSKHNGTTTNHQICGGVDEGGKGQCNGDSGGPLLFNGSVQLGIVSWSVKPCTVAPYPGVYTKFLLWFRRKMWFKYSLLALIALVGSVSCFPEGRVVNGTSTDVSKYPFIVSLRGSTGSHSCGSSIIAPRWILTAAHCVSGRTASQLSIQYATTKISAKGDNVVGVKRIVIHEDYAPSRSYANDIALLELEGAFVYNYKTLAPVTLPEPYFEIPQTQQGAPGVLAGWGLNATGGYIQSNLQEVDLKIYSDAECNSRHNGATTSDQICGGVDEGGKGQCSGDSGGPLLYKGSVQLGIVSWSVKPCTVAPYPGVYTKVSHYIGWINKHIN</sequence>
<dbReference type="EMBL" id="JRES01000501">
    <property type="protein sequence ID" value="KNC30741.1"/>
    <property type="molecule type" value="Genomic_DNA"/>
</dbReference>
<keyword evidence="13" id="KW-1185">Reference proteome</keyword>
<dbReference type="InterPro" id="IPR001254">
    <property type="entry name" value="Trypsin_dom"/>
</dbReference>
<evidence type="ECO:0000256" key="4">
    <source>
        <dbReference type="ARBA" id="ARBA00022670"/>
    </source>
</evidence>
<dbReference type="GO" id="GO:0004252">
    <property type="term" value="F:serine-type endopeptidase activity"/>
    <property type="evidence" value="ECO:0007669"/>
    <property type="project" value="InterPro"/>
</dbReference>
<evidence type="ECO:0000256" key="2">
    <source>
        <dbReference type="ARBA" id="ARBA00007664"/>
    </source>
</evidence>
<dbReference type="InterPro" id="IPR033116">
    <property type="entry name" value="TRYPSIN_SER"/>
</dbReference>
<dbReference type="Proteomes" id="UP000037069">
    <property type="component" value="Unassembled WGS sequence"/>
</dbReference>
<evidence type="ECO:0000313" key="13">
    <source>
        <dbReference type="Proteomes" id="UP000037069"/>
    </source>
</evidence>
<dbReference type="PROSITE" id="PS51257">
    <property type="entry name" value="PROKAR_LIPOPROTEIN"/>
    <property type="match status" value="1"/>
</dbReference>
<dbReference type="PANTHER" id="PTHR24276:SF98">
    <property type="entry name" value="FI18310P1-RELATED"/>
    <property type="match status" value="1"/>
</dbReference>
<proteinExistence type="inferred from homology"/>
<dbReference type="SUPFAM" id="SSF50494">
    <property type="entry name" value="Trypsin-like serine proteases"/>
    <property type="match status" value="3"/>
</dbReference>
<evidence type="ECO:0000256" key="5">
    <source>
        <dbReference type="ARBA" id="ARBA00022801"/>
    </source>
</evidence>
<feature type="domain" description="Peptidase S1" evidence="11">
    <location>
        <begin position="288"/>
        <end position="523"/>
    </location>
</feature>
<dbReference type="PROSITE" id="PS00135">
    <property type="entry name" value="TRYPSIN_SER"/>
    <property type="match status" value="3"/>
</dbReference>
<dbReference type="PANTHER" id="PTHR24276">
    <property type="entry name" value="POLYSERASE-RELATED"/>
    <property type="match status" value="1"/>
</dbReference>
<dbReference type="SMART" id="SM00020">
    <property type="entry name" value="Tryp_SPc"/>
    <property type="match status" value="3"/>
</dbReference>
<dbReference type="Pfam" id="PF00089">
    <property type="entry name" value="Trypsin"/>
    <property type="match status" value="3"/>
</dbReference>
<evidence type="ECO:0000256" key="1">
    <source>
        <dbReference type="ARBA" id="ARBA00004613"/>
    </source>
</evidence>
<keyword evidence="10" id="KW-0732">Signal</keyword>
<dbReference type="GO" id="GO:0016485">
    <property type="term" value="P:protein processing"/>
    <property type="evidence" value="ECO:0007669"/>
    <property type="project" value="UniProtKB-ARBA"/>
</dbReference>
<comment type="similarity">
    <text evidence="2">Belongs to the peptidase S1 family.</text>
</comment>
<evidence type="ECO:0000256" key="6">
    <source>
        <dbReference type="ARBA" id="ARBA00022825"/>
    </source>
</evidence>
<dbReference type="FunFam" id="2.40.10.10:FF:000047">
    <property type="entry name" value="Trypsin eta"/>
    <property type="match status" value="3"/>
</dbReference>
<dbReference type="OrthoDB" id="8440449at2759"/>
<name>A0A0L0CER1_LUCCU</name>
<evidence type="ECO:0000256" key="9">
    <source>
        <dbReference type="RuleBase" id="RU363034"/>
    </source>
</evidence>
<evidence type="ECO:0000256" key="7">
    <source>
        <dbReference type="ARBA" id="ARBA00023145"/>
    </source>
</evidence>
<dbReference type="GO" id="GO:0005576">
    <property type="term" value="C:extracellular region"/>
    <property type="evidence" value="ECO:0007669"/>
    <property type="project" value="UniProtKB-SubCell"/>
</dbReference>
<evidence type="ECO:0000256" key="3">
    <source>
        <dbReference type="ARBA" id="ARBA00022525"/>
    </source>
</evidence>
<reference evidence="12 13" key="1">
    <citation type="journal article" date="2015" name="Nat. Commun.">
        <title>Lucilia cuprina genome unlocks parasitic fly biology to underpin future interventions.</title>
        <authorList>
            <person name="Anstead C.A."/>
            <person name="Korhonen P.K."/>
            <person name="Young N.D."/>
            <person name="Hall R.S."/>
            <person name="Jex A.R."/>
            <person name="Murali S.C."/>
            <person name="Hughes D.S."/>
            <person name="Lee S.F."/>
            <person name="Perry T."/>
            <person name="Stroehlein A.J."/>
            <person name="Ansell B.R."/>
            <person name="Breugelmans B."/>
            <person name="Hofmann A."/>
            <person name="Qu J."/>
            <person name="Dugan S."/>
            <person name="Lee S.L."/>
            <person name="Chao H."/>
            <person name="Dinh H."/>
            <person name="Han Y."/>
            <person name="Doddapaneni H.V."/>
            <person name="Worley K.C."/>
            <person name="Muzny D.M."/>
            <person name="Ioannidis P."/>
            <person name="Waterhouse R.M."/>
            <person name="Zdobnov E.M."/>
            <person name="James P.J."/>
            <person name="Bagnall N.H."/>
            <person name="Kotze A.C."/>
            <person name="Gibbs R.A."/>
            <person name="Richards S."/>
            <person name="Batterham P."/>
            <person name="Gasser R.B."/>
        </authorList>
    </citation>
    <scope>NUCLEOTIDE SEQUENCE [LARGE SCALE GENOMIC DNA]</scope>
    <source>
        <strain evidence="12 13">LS</strain>
        <tissue evidence="12">Full body</tissue>
    </source>
</reference>
<dbReference type="OMA" id="EARMSTI"/>
<comment type="subcellular location">
    <subcellularLocation>
        <location evidence="1">Secreted</location>
    </subcellularLocation>
</comment>
<evidence type="ECO:0000313" key="12">
    <source>
        <dbReference type="EMBL" id="KNC30741.1"/>
    </source>
</evidence>
<gene>
    <name evidence="12" type="ORF">FF38_11650</name>
</gene>
<accession>A0A0L0CER1</accession>
<dbReference type="InterPro" id="IPR018114">
    <property type="entry name" value="TRYPSIN_HIS"/>
</dbReference>
<dbReference type="InterPro" id="IPR043504">
    <property type="entry name" value="Peptidase_S1_PA_chymotrypsin"/>
</dbReference>
<keyword evidence="5 9" id="KW-0378">Hydrolase</keyword>